<proteinExistence type="inferred from homology"/>
<keyword evidence="2" id="KW-0805">Transcription regulation</keyword>
<evidence type="ECO:0000259" key="5">
    <source>
        <dbReference type="PROSITE" id="PS50931"/>
    </source>
</evidence>
<name>A0A1H4AJ11_9BACT</name>
<gene>
    <name evidence="6" type="ORF">SAMN05192529_11518</name>
</gene>
<keyword evidence="3 6" id="KW-0238">DNA-binding</keyword>
<dbReference type="AlphaFoldDB" id="A0A1H4AJ11"/>
<evidence type="ECO:0000256" key="1">
    <source>
        <dbReference type="ARBA" id="ARBA00009437"/>
    </source>
</evidence>
<dbReference type="PROSITE" id="PS50931">
    <property type="entry name" value="HTH_LYSR"/>
    <property type="match status" value="1"/>
</dbReference>
<sequence length="320" mass="36327">MDYTLSQLQIFLKIVQNQSITKTAEELYMTQPAVSIQLKNFQNQFSIPLTEVVGRKLYITDFGRQIATSAKRVLNEVDALNYTSSAFKGELTGRLHISCVSTGQYVLPSFLSGFMEQHKGIDLQIDVTNKLQVIESLERNEVDFALVSVLPKKLNIHKEVLLPNRLFLIGKSAKNTAINSKNENKTSNTPPKIIKKAQFESMQLIFREQGSATRDSMEGFIHKHKLPVHKRIQLATNEAVKQAVMAGIGYSIMPVIGLKYELRNSALQIIPFKGLPITTNWCLIWLKAKKLSPAATAYLEFIQQEKQHIIENKFSWIKDY</sequence>
<dbReference type="OrthoDB" id="9785745at2"/>
<feature type="domain" description="HTH lysR-type" evidence="5">
    <location>
        <begin position="1"/>
        <end position="60"/>
    </location>
</feature>
<keyword evidence="4" id="KW-0804">Transcription</keyword>
<evidence type="ECO:0000313" key="6">
    <source>
        <dbReference type="EMBL" id="SEA35920.1"/>
    </source>
</evidence>
<dbReference type="STRING" id="551991.SAMN05192529_11518"/>
<dbReference type="Gene3D" id="3.40.190.10">
    <property type="entry name" value="Periplasmic binding protein-like II"/>
    <property type="match status" value="2"/>
</dbReference>
<dbReference type="PANTHER" id="PTHR30126">
    <property type="entry name" value="HTH-TYPE TRANSCRIPTIONAL REGULATOR"/>
    <property type="match status" value="1"/>
</dbReference>
<evidence type="ECO:0000256" key="2">
    <source>
        <dbReference type="ARBA" id="ARBA00023015"/>
    </source>
</evidence>
<organism evidence="6 7">
    <name type="scientific">Arachidicoccus rhizosphaerae</name>
    <dbReference type="NCBI Taxonomy" id="551991"/>
    <lineage>
        <taxon>Bacteria</taxon>
        <taxon>Pseudomonadati</taxon>
        <taxon>Bacteroidota</taxon>
        <taxon>Chitinophagia</taxon>
        <taxon>Chitinophagales</taxon>
        <taxon>Chitinophagaceae</taxon>
        <taxon>Arachidicoccus</taxon>
    </lineage>
</organism>
<dbReference type="Pfam" id="PF03466">
    <property type="entry name" value="LysR_substrate"/>
    <property type="match status" value="1"/>
</dbReference>
<dbReference type="RefSeq" id="WP_091399130.1">
    <property type="nucleotide sequence ID" value="NZ_FNQY01000015.1"/>
</dbReference>
<comment type="similarity">
    <text evidence="1">Belongs to the LysR transcriptional regulatory family.</text>
</comment>
<accession>A0A1H4AJ11</accession>
<dbReference type="InterPro" id="IPR036390">
    <property type="entry name" value="WH_DNA-bd_sf"/>
</dbReference>
<dbReference type="EMBL" id="FNQY01000015">
    <property type="protein sequence ID" value="SEA35920.1"/>
    <property type="molecule type" value="Genomic_DNA"/>
</dbReference>
<dbReference type="Pfam" id="PF00126">
    <property type="entry name" value="HTH_1"/>
    <property type="match status" value="1"/>
</dbReference>
<evidence type="ECO:0000313" key="7">
    <source>
        <dbReference type="Proteomes" id="UP000199041"/>
    </source>
</evidence>
<evidence type="ECO:0000256" key="3">
    <source>
        <dbReference type="ARBA" id="ARBA00023125"/>
    </source>
</evidence>
<evidence type="ECO:0000256" key="4">
    <source>
        <dbReference type="ARBA" id="ARBA00023163"/>
    </source>
</evidence>
<dbReference type="InterPro" id="IPR000847">
    <property type="entry name" value="LysR_HTH_N"/>
</dbReference>
<dbReference type="InterPro" id="IPR036388">
    <property type="entry name" value="WH-like_DNA-bd_sf"/>
</dbReference>
<dbReference type="PANTHER" id="PTHR30126:SF5">
    <property type="entry name" value="HTH-TYPE TRANSCRIPTIONAL ACTIVATOR CMPR"/>
    <property type="match status" value="1"/>
</dbReference>
<dbReference type="SUPFAM" id="SSF46785">
    <property type="entry name" value="Winged helix' DNA-binding domain"/>
    <property type="match status" value="1"/>
</dbReference>
<dbReference type="Proteomes" id="UP000199041">
    <property type="component" value="Unassembled WGS sequence"/>
</dbReference>
<dbReference type="SUPFAM" id="SSF53850">
    <property type="entry name" value="Periplasmic binding protein-like II"/>
    <property type="match status" value="1"/>
</dbReference>
<reference evidence="6 7" key="1">
    <citation type="submission" date="2016-10" db="EMBL/GenBank/DDBJ databases">
        <authorList>
            <person name="de Groot N.N."/>
        </authorList>
    </citation>
    <scope>NUCLEOTIDE SEQUENCE [LARGE SCALE GENOMIC DNA]</scope>
    <source>
        <strain evidence="6 7">Vu-144</strain>
    </source>
</reference>
<keyword evidence="7" id="KW-1185">Reference proteome</keyword>
<dbReference type="InterPro" id="IPR005119">
    <property type="entry name" value="LysR_subst-bd"/>
</dbReference>
<protein>
    <submittedName>
        <fullName evidence="6">DNA-binding transcriptional regulator, LysR family</fullName>
    </submittedName>
</protein>
<dbReference type="GO" id="GO:0003700">
    <property type="term" value="F:DNA-binding transcription factor activity"/>
    <property type="evidence" value="ECO:0007669"/>
    <property type="project" value="InterPro"/>
</dbReference>
<dbReference type="GO" id="GO:0000976">
    <property type="term" value="F:transcription cis-regulatory region binding"/>
    <property type="evidence" value="ECO:0007669"/>
    <property type="project" value="TreeGrafter"/>
</dbReference>
<dbReference type="Gene3D" id="1.10.10.10">
    <property type="entry name" value="Winged helix-like DNA-binding domain superfamily/Winged helix DNA-binding domain"/>
    <property type="match status" value="1"/>
</dbReference>